<evidence type="ECO:0008006" key="4">
    <source>
        <dbReference type="Google" id="ProtNLM"/>
    </source>
</evidence>
<dbReference type="Proteomes" id="UP000021053">
    <property type="component" value="Unassembled WGS sequence"/>
</dbReference>
<organism evidence="2 3">
    <name type="scientific">Cryptosporangium arvum DSM 44712</name>
    <dbReference type="NCBI Taxonomy" id="927661"/>
    <lineage>
        <taxon>Bacteria</taxon>
        <taxon>Bacillati</taxon>
        <taxon>Actinomycetota</taxon>
        <taxon>Actinomycetes</taxon>
        <taxon>Cryptosporangiales</taxon>
        <taxon>Cryptosporangiaceae</taxon>
        <taxon>Cryptosporangium</taxon>
    </lineage>
</organism>
<dbReference type="InterPro" id="IPR025238">
    <property type="entry name" value="DUF4184"/>
</dbReference>
<feature type="transmembrane region" description="Helical" evidence="1">
    <location>
        <begin position="83"/>
        <end position="103"/>
    </location>
</feature>
<sequence>MFWLDPLLALALLVVFHVLLKRPAVALMPPAAAGRAWPPAERFVWRRATAVWWIAVSLMIGAATHLAWDRLDSALGENQSTKVDLASGVLGLAVLLVWLWRWWRITPAQPIPAALRLPARLRTVVRAALVAAPLVLGTIAAVGGVRELVAANQVDHSDLPPHIVPPTFTGIDMAELAVRRFATGRRGATGAGPDDGAT</sequence>
<evidence type="ECO:0000256" key="1">
    <source>
        <dbReference type="SAM" id="Phobius"/>
    </source>
</evidence>
<name>A0A010ZY04_9ACTN</name>
<feature type="transmembrane region" description="Helical" evidence="1">
    <location>
        <begin position="123"/>
        <end position="145"/>
    </location>
</feature>
<comment type="caution">
    <text evidence="2">The sequence shown here is derived from an EMBL/GenBank/DDBJ whole genome shotgun (WGS) entry which is preliminary data.</text>
</comment>
<keyword evidence="1" id="KW-0812">Transmembrane</keyword>
<accession>A0A010ZY04</accession>
<keyword evidence="1" id="KW-0472">Membrane</keyword>
<keyword evidence="3" id="KW-1185">Reference proteome</keyword>
<dbReference type="Pfam" id="PF13803">
    <property type="entry name" value="DUF4184"/>
    <property type="match status" value="1"/>
</dbReference>
<gene>
    <name evidence="2" type="ORF">CryarDRAFT_3236</name>
</gene>
<evidence type="ECO:0000313" key="2">
    <source>
        <dbReference type="EMBL" id="EXG82097.1"/>
    </source>
</evidence>
<dbReference type="HOGENOM" id="CLU_1376177_0_0_11"/>
<feature type="transmembrane region" description="Helical" evidence="1">
    <location>
        <begin position="50"/>
        <end position="71"/>
    </location>
</feature>
<evidence type="ECO:0000313" key="3">
    <source>
        <dbReference type="Proteomes" id="UP000021053"/>
    </source>
</evidence>
<dbReference type="AlphaFoldDB" id="A0A010ZY04"/>
<dbReference type="EMBL" id="JFBT01000001">
    <property type="protein sequence ID" value="EXG82097.1"/>
    <property type="molecule type" value="Genomic_DNA"/>
</dbReference>
<reference evidence="2 3" key="1">
    <citation type="submission" date="2013-07" db="EMBL/GenBank/DDBJ databases">
        <authorList>
            <consortium name="DOE Joint Genome Institute"/>
            <person name="Eisen J."/>
            <person name="Huntemann M."/>
            <person name="Han J."/>
            <person name="Chen A."/>
            <person name="Kyrpides N."/>
            <person name="Mavromatis K."/>
            <person name="Markowitz V."/>
            <person name="Palaniappan K."/>
            <person name="Ivanova N."/>
            <person name="Schaumberg A."/>
            <person name="Pati A."/>
            <person name="Liolios K."/>
            <person name="Nordberg H.P."/>
            <person name="Cantor M.N."/>
            <person name="Hua S.X."/>
            <person name="Woyke T."/>
        </authorList>
    </citation>
    <scope>NUCLEOTIDE SEQUENCE [LARGE SCALE GENOMIC DNA]</scope>
    <source>
        <strain evidence="2 3">DSM 44712</strain>
    </source>
</reference>
<keyword evidence="1" id="KW-1133">Transmembrane helix</keyword>
<proteinExistence type="predicted"/>
<protein>
    <recommendedName>
        <fullName evidence="4">DUF4184 family protein</fullName>
    </recommendedName>
</protein>